<protein>
    <submittedName>
        <fullName evidence="2">Uncharacterized protein</fullName>
    </submittedName>
</protein>
<comment type="caution">
    <text evidence="2">The sequence shown here is derived from an EMBL/GenBank/DDBJ whole genome shotgun (WGS) entry which is preliminary data.</text>
</comment>
<dbReference type="PANTHER" id="PTHR13833">
    <property type="match status" value="1"/>
</dbReference>
<dbReference type="SUPFAM" id="SSF101898">
    <property type="entry name" value="NHL repeat"/>
    <property type="match status" value="1"/>
</dbReference>
<reference evidence="2" key="1">
    <citation type="submission" date="2021-04" db="EMBL/GenBank/DDBJ databases">
        <title>novel species isolated from subtropical streams in China.</title>
        <authorList>
            <person name="Lu H."/>
        </authorList>
    </citation>
    <scope>NUCLEOTIDE SEQUENCE</scope>
    <source>
        <strain evidence="2">LFS511W</strain>
    </source>
</reference>
<dbReference type="AlphaFoldDB" id="A0A941DSZ9"/>
<accession>A0A941DSZ9</accession>
<dbReference type="RefSeq" id="WP_212688760.1">
    <property type="nucleotide sequence ID" value="NZ_JAGSPN010000012.1"/>
</dbReference>
<dbReference type="SUPFAM" id="SSF63829">
    <property type="entry name" value="Calcium-dependent phosphotriesterase"/>
    <property type="match status" value="1"/>
</dbReference>
<dbReference type="Gene3D" id="2.120.10.30">
    <property type="entry name" value="TolB, C-terminal domain"/>
    <property type="match status" value="4"/>
</dbReference>
<proteinExistence type="predicted"/>
<feature type="compositionally biased region" description="Gly residues" evidence="1">
    <location>
        <begin position="1"/>
        <end position="32"/>
    </location>
</feature>
<gene>
    <name evidence="2" type="ORF">KDM89_15150</name>
</gene>
<evidence type="ECO:0000313" key="3">
    <source>
        <dbReference type="Proteomes" id="UP000680067"/>
    </source>
</evidence>
<feature type="region of interest" description="Disordered" evidence="1">
    <location>
        <begin position="1"/>
        <end position="34"/>
    </location>
</feature>
<dbReference type="EMBL" id="JAGSPN010000012">
    <property type="protein sequence ID" value="MBR7783481.1"/>
    <property type="molecule type" value="Genomic_DNA"/>
</dbReference>
<dbReference type="InterPro" id="IPR011042">
    <property type="entry name" value="6-blade_b-propeller_TolB-like"/>
</dbReference>
<name>A0A941DSZ9_9BURK</name>
<sequence length="666" mass="70115">MFLAACGGGGGGSATDAGTSGGNTGNNAGGNSGPVTPQLSFKAELLIGDPGGNSYLDGQGDMARLSEPQSIVADSKGNIFVLDLLSVRKITPDGNVSIFAGAPYHGISAGTTGDGTGTSARLAYGMAMTIDSADNIFVASGASIKKITKDGVVTTYVSLPAGYRYVNGSQQATTADIVADSKGNLYYYDGQNQQISVISPDGKTAAYVKAAQQIDGRNAQPGTSFLGNVTALTIDGADNLYVADSINGVLIAISPNKAMSIPDTRLSVKSQIGPVTRMTADQKGNLYIPVRSSISVFDKNGNLNPYLGNPGFPGDLNGKLLFALARKVGAQFWTQQGEMVFIDENVVRKIDRDGNLSTVAGKNTLLPQNAVSQDKYINIIRDLAVGPDQKLYASEGYTIRQLNLAEKTLTVIPALAKLNQTIIATSLSFNPAGNLCFTYPAKNQIFEIDASGAMKIIGGSGTDSGQSSAFGKTVSPRVIRHISDGRTIIVDNNMLRQLNADGSITDIAGALSNDPATDGAATTARFVNIKGISSDSKGNIFVVENNRGGQVRQTLKDGTTRLYAGSFTEWGNTDGMLTEARFICPSSVTRDDKENLYIADSCTNAIRMITKEGKAYTLKVQWATPDGKQYQVLPGPFHIVWSAGKLYVYGDSNNSLNGALFQIPLN</sequence>
<evidence type="ECO:0000313" key="2">
    <source>
        <dbReference type="EMBL" id="MBR7783481.1"/>
    </source>
</evidence>
<dbReference type="PANTHER" id="PTHR13833:SF71">
    <property type="entry name" value="NHL DOMAIN-CONTAINING PROTEIN"/>
    <property type="match status" value="1"/>
</dbReference>
<organism evidence="2 3">
    <name type="scientific">Undibacterium luofuense</name>
    <dbReference type="NCBI Taxonomy" id="2828733"/>
    <lineage>
        <taxon>Bacteria</taxon>
        <taxon>Pseudomonadati</taxon>
        <taxon>Pseudomonadota</taxon>
        <taxon>Betaproteobacteria</taxon>
        <taxon>Burkholderiales</taxon>
        <taxon>Oxalobacteraceae</taxon>
        <taxon>Undibacterium</taxon>
    </lineage>
</organism>
<evidence type="ECO:0000256" key="1">
    <source>
        <dbReference type="SAM" id="MobiDB-lite"/>
    </source>
</evidence>
<keyword evidence="3" id="KW-1185">Reference proteome</keyword>
<dbReference type="Proteomes" id="UP000680067">
    <property type="component" value="Unassembled WGS sequence"/>
</dbReference>